<gene>
    <name evidence="2" type="ORF">FRX48_08798</name>
</gene>
<feature type="region of interest" description="Disordered" evidence="1">
    <location>
        <begin position="57"/>
        <end position="136"/>
    </location>
</feature>
<evidence type="ECO:0000313" key="2">
    <source>
        <dbReference type="EMBL" id="KAA6407555.1"/>
    </source>
</evidence>
<name>A0A5M8PEA1_9LECA</name>
<feature type="compositionally biased region" description="Polar residues" evidence="1">
    <location>
        <begin position="121"/>
        <end position="136"/>
    </location>
</feature>
<organism evidence="2 3">
    <name type="scientific">Lasallia pustulata</name>
    <dbReference type="NCBI Taxonomy" id="136370"/>
    <lineage>
        <taxon>Eukaryota</taxon>
        <taxon>Fungi</taxon>
        <taxon>Dikarya</taxon>
        <taxon>Ascomycota</taxon>
        <taxon>Pezizomycotina</taxon>
        <taxon>Lecanoromycetes</taxon>
        <taxon>OSLEUM clade</taxon>
        <taxon>Umbilicariomycetidae</taxon>
        <taxon>Umbilicariales</taxon>
        <taxon>Umbilicariaceae</taxon>
        <taxon>Lasallia</taxon>
    </lineage>
</organism>
<evidence type="ECO:0000256" key="1">
    <source>
        <dbReference type="SAM" id="MobiDB-lite"/>
    </source>
</evidence>
<feature type="compositionally biased region" description="Polar residues" evidence="1">
    <location>
        <begin position="97"/>
        <end position="110"/>
    </location>
</feature>
<proteinExistence type="predicted"/>
<dbReference type="AlphaFoldDB" id="A0A5M8PEA1"/>
<reference evidence="2 3" key="1">
    <citation type="submission" date="2019-09" db="EMBL/GenBank/DDBJ databases">
        <title>The hologenome of the rock-dwelling lichen Lasallia pustulata.</title>
        <authorList>
            <person name="Greshake Tzovaras B."/>
            <person name="Segers F."/>
            <person name="Bicker A."/>
            <person name="Dal Grande F."/>
            <person name="Otte J."/>
            <person name="Hankeln T."/>
            <person name="Schmitt I."/>
            <person name="Ebersberger I."/>
        </authorList>
    </citation>
    <scope>NUCLEOTIDE SEQUENCE [LARGE SCALE GENOMIC DNA]</scope>
    <source>
        <strain evidence="2">A1-1</strain>
    </source>
</reference>
<dbReference type="EMBL" id="VXIT01000017">
    <property type="protein sequence ID" value="KAA6407555.1"/>
    <property type="molecule type" value="Genomic_DNA"/>
</dbReference>
<comment type="caution">
    <text evidence="2">The sequence shown here is derived from an EMBL/GenBank/DDBJ whole genome shotgun (WGS) entry which is preliminary data.</text>
</comment>
<protein>
    <submittedName>
        <fullName evidence="2">Uncharacterized protein</fullName>
    </submittedName>
</protein>
<accession>A0A5M8PEA1</accession>
<evidence type="ECO:0000313" key="3">
    <source>
        <dbReference type="Proteomes" id="UP000324767"/>
    </source>
</evidence>
<dbReference type="OrthoDB" id="5349321at2759"/>
<sequence length="282" mass="30268">MASGWSAHGPFICDLCHCKFSRKSTIQDPHFASCVRRNGNPNNLVWDSHPSCWMRGRTGPSGLPAPGSVKAQHGAEQPRIVVKRDESPVQDEDSLAETLSNVELTPGRTSTEAHGRVDGTPVSSANHSSASDTGLETSLVTAAQSSDEYDLAPEQDRMLSGRTMIQLANIPILACRRRAGEGDGEAAEMWDLWTDLLPPGVSSDVTAPTAGCGEKARQQAVVWLAQDVYAGVMGAEQTLQSQLAWVTVWRDILGSLEDDEGVARIHDLLIGALGQRGPMMLS</sequence>
<dbReference type="Proteomes" id="UP000324767">
    <property type="component" value="Unassembled WGS sequence"/>
</dbReference>